<dbReference type="RefSeq" id="WP_074734794.1">
    <property type="nucleotide sequence ID" value="NZ_FNNP01000001.1"/>
</dbReference>
<name>A0A1H2TTT4_9RHOB</name>
<dbReference type="EMBL" id="FNNP01000001">
    <property type="protein sequence ID" value="SDW46584.1"/>
    <property type="molecule type" value="Genomic_DNA"/>
</dbReference>
<evidence type="ECO:0000313" key="1">
    <source>
        <dbReference type="EMBL" id="SDW46584.1"/>
    </source>
</evidence>
<protein>
    <submittedName>
        <fullName evidence="1">Uncharacterized protein</fullName>
    </submittedName>
</protein>
<proteinExistence type="predicted"/>
<gene>
    <name evidence="1" type="ORF">SAMN05444358_101904</name>
</gene>
<evidence type="ECO:0000313" key="2">
    <source>
        <dbReference type="Proteomes" id="UP000183400"/>
    </source>
</evidence>
<dbReference type="Proteomes" id="UP000183400">
    <property type="component" value="Unassembled WGS sequence"/>
</dbReference>
<keyword evidence="2" id="KW-1185">Reference proteome</keyword>
<reference evidence="2" key="1">
    <citation type="submission" date="2016-10" db="EMBL/GenBank/DDBJ databases">
        <authorList>
            <person name="Varghese N."/>
            <person name="Submissions S."/>
        </authorList>
    </citation>
    <scope>NUCLEOTIDE SEQUENCE [LARGE SCALE GENOMIC DNA]</scope>
    <source>
        <strain evidence="2">DSM 27839</strain>
    </source>
</reference>
<dbReference type="AlphaFoldDB" id="A0A1H2TTT4"/>
<sequence>MPQYNDLFELSVEDMDLIEEAMRHVIAARSPAQEDEGGEAREAREKFVRNAHDLLGRLHDQKIFYRPKTGVYVGG</sequence>
<accession>A0A1H2TTT4</accession>
<dbReference type="OrthoDB" id="7652129at2"/>
<organism evidence="1 2">
    <name type="scientific">Ruegeria halocynthiae</name>
    <dbReference type="NCBI Taxonomy" id="985054"/>
    <lineage>
        <taxon>Bacteria</taxon>
        <taxon>Pseudomonadati</taxon>
        <taxon>Pseudomonadota</taxon>
        <taxon>Alphaproteobacteria</taxon>
        <taxon>Rhodobacterales</taxon>
        <taxon>Roseobacteraceae</taxon>
        <taxon>Ruegeria</taxon>
    </lineage>
</organism>